<keyword evidence="1" id="KW-0472">Membrane</keyword>
<comment type="caution">
    <text evidence="2">The sequence shown here is derived from an EMBL/GenBank/DDBJ whole genome shotgun (WGS) entry which is preliminary data.</text>
</comment>
<keyword evidence="1" id="KW-0812">Transmembrane</keyword>
<sequence length="146" mass="15365">MALLHFFGAVWLLTLAGGLIVLGGLGVLTNDSTITPTFPAYRLAWTGWSLEVVGLLVALYALVVGPYRHWKPTVLMFYASVTGFLIPLTNDVFVGKSGLPGSNGSDTRALVTGAGLILAILSGLHDTDEPRAEVSHDGTNDGKDLA</sequence>
<gene>
    <name evidence="2" type="ORF">C2E20_1498</name>
</gene>
<evidence type="ECO:0000313" key="3">
    <source>
        <dbReference type="Proteomes" id="UP000239649"/>
    </source>
</evidence>
<evidence type="ECO:0000256" key="1">
    <source>
        <dbReference type="SAM" id="Phobius"/>
    </source>
</evidence>
<keyword evidence="3" id="KW-1185">Reference proteome</keyword>
<protein>
    <submittedName>
        <fullName evidence="2">Chloride channel 2</fullName>
    </submittedName>
</protein>
<organism evidence="2 3">
    <name type="scientific">Micractinium conductrix</name>
    <dbReference type="NCBI Taxonomy" id="554055"/>
    <lineage>
        <taxon>Eukaryota</taxon>
        <taxon>Viridiplantae</taxon>
        <taxon>Chlorophyta</taxon>
        <taxon>core chlorophytes</taxon>
        <taxon>Trebouxiophyceae</taxon>
        <taxon>Chlorellales</taxon>
        <taxon>Chlorellaceae</taxon>
        <taxon>Chlorella clade</taxon>
        <taxon>Micractinium</taxon>
    </lineage>
</organism>
<evidence type="ECO:0000313" key="2">
    <source>
        <dbReference type="EMBL" id="PSC75551.1"/>
    </source>
</evidence>
<feature type="transmembrane region" description="Helical" evidence="1">
    <location>
        <begin position="6"/>
        <end position="28"/>
    </location>
</feature>
<keyword evidence="1" id="KW-1133">Transmembrane helix</keyword>
<dbReference type="OrthoDB" id="516729at2759"/>
<proteinExistence type="predicted"/>
<feature type="transmembrane region" description="Helical" evidence="1">
    <location>
        <begin position="75"/>
        <end position="95"/>
    </location>
</feature>
<name>A0A2P6VN73_9CHLO</name>
<dbReference type="Proteomes" id="UP000239649">
    <property type="component" value="Unassembled WGS sequence"/>
</dbReference>
<dbReference type="EMBL" id="LHPF02000002">
    <property type="protein sequence ID" value="PSC75551.1"/>
    <property type="molecule type" value="Genomic_DNA"/>
</dbReference>
<dbReference type="AlphaFoldDB" id="A0A2P6VN73"/>
<accession>A0A2P6VN73</accession>
<reference evidence="2 3" key="1">
    <citation type="journal article" date="2018" name="Plant J.">
        <title>Genome sequences of Chlorella sorokiniana UTEX 1602 and Micractinium conductrix SAG 241.80: implications to maltose excretion by a green alga.</title>
        <authorList>
            <person name="Arriola M.B."/>
            <person name="Velmurugan N."/>
            <person name="Zhang Y."/>
            <person name="Plunkett M.H."/>
            <person name="Hondzo H."/>
            <person name="Barney B.M."/>
        </authorList>
    </citation>
    <scope>NUCLEOTIDE SEQUENCE [LARGE SCALE GENOMIC DNA]</scope>
    <source>
        <strain evidence="2 3">SAG 241.80</strain>
    </source>
</reference>
<feature type="transmembrane region" description="Helical" evidence="1">
    <location>
        <begin position="40"/>
        <end position="63"/>
    </location>
</feature>